<evidence type="ECO:0000256" key="2">
    <source>
        <dbReference type="SAM" id="Phobius"/>
    </source>
</evidence>
<evidence type="ECO:0000313" key="4">
    <source>
        <dbReference type="Proteomes" id="UP000658131"/>
    </source>
</evidence>
<keyword evidence="4" id="KW-1185">Reference proteome</keyword>
<gene>
    <name evidence="3" type="ORF">H8717_05730</name>
</gene>
<feature type="region of interest" description="Disordered" evidence="1">
    <location>
        <begin position="1"/>
        <end position="25"/>
    </location>
</feature>
<reference evidence="3 4" key="1">
    <citation type="submission" date="2020-08" db="EMBL/GenBank/DDBJ databases">
        <title>Genome public.</title>
        <authorList>
            <person name="Liu C."/>
            <person name="Sun Q."/>
        </authorList>
    </citation>
    <scope>NUCLEOTIDE SEQUENCE [LARGE SCALE GENOMIC DNA]</scope>
    <source>
        <strain evidence="3 4">BX1</strain>
    </source>
</reference>
<keyword evidence="2" id="KW-0812">Transmembrane</keyword>
<evidence type="ECO:0000313" key="3">
    <source>
        <dbReference type="EMBL" id="MBC8575912.1"/>
    </source>
</evidence>
<name>A0ABR7NHM9_9FIRM</name>
<feature type="transmembrane region" description="Helical" evidence="2">
    <location>
        <begin position="63"/>
        <end position="86"/>
    </location>
</feature>
<feature type="compositionally biased region" description="Acidic residues" evidence="1">
    <location>
        <begin position="11"/>
        <end position="20"/>
    </location>
</feature>
<keyword evidence="2" id="KW-0472">Membrane</keyword>
<dbReference type="RefSeq" id="WP_262399480.1">
    <property type="nucleotide sequence ID" value="NZ_JACRTB010000007.1"/>
</dbReference>
<sequence>MKDVDLKTEELLPEMDEEAPEQGGARQAIPPVVLKTAVAAYLIWVIQEIAAGILNGRVMGRSAILLAAACVVLFGGVAWLIASEWVRYRKKLRSRQPASETQTESF</sequence>
<proteinExistence type="predicted"/>
<accession>A0ABR7NHM9</accession>
<keyword evidence="2" id="KW-1133">Transmembrane helix</keyword>
<protein>
    <submittedName>
        <fullName evidence="3">Uncharacterized protein</fullName>
    </submittedName>
</protein>
<feature type="compositionally biased region" description="Basic and acidic residues" evidence="1">
    <location>
        <begin position="1"/>
        <end position="10"/>
    </location>
</feature>
<dbReference type="EMBL" id="JACRTB010000007">
    <property type="protein sequence ID" value="MBC8575912.1"/>
    <property type="molecule type" value="Genomic_DNA"/>
</dbReference>
<organism evidence="3 4">
    <name type="scientific">Yanshouia hominis</name>
    <dbReference type="NCBI Taxonomy" id="2763673"/>
    <lineage>
        <taxon>Bacteria</taxon>
        <taxon>Bacillati</taxon>
        <taxon>Bacillota</taxon>
        <taxon>Clostridia</taxon>
        <taxon>Eubacteriales</taxon>
        <taxon>Oscillospiraceae</taxon>
        <taxon>Yanshouia</taxon>
    </lineage>
</organism>
<dbReference type="Proteomes" id="UP000658131">
    <property type="component" value="Unassembled WGS sequence"/>
</dbReference>
<comment type="caution">
    <text evidence="3">The sequence shown here is derived from an EMBL/GenBank/DDBJ whole genome shotgun (WGS) entry which is preliminary data.</text>
</comment>
<evidence type="ECO:0000256" key="1">
    <source>
        <dbReference type="SAM" id="MobiDB-lite"/>
    </source>
</evidence>